<name>A0AAJ5ZHC0_9CHLR</name>
<dbReference type="SUPFAM" id="SSF56524">
    <property type="entry name" value="Oxidoreductase molybdopterin-binding domain"/>
    <property type="match status" value="1"/>
</dbReference>
<dbReference type="Proteomes" id="UP001219901">
    <property type="component" value="Chromosome"/>
</dbReference>
<dbReference type="Gene3D" id="3.90.420.10">
    <property type="entry name" value="Oxidoreductase, molybdopterin-binding domain"/>
    <property type="match status" value="1"/>
</dbReference>
<sequence>MNYSFVSIRFSWLNLAILVSVVLVTLVSCTTETEPDYTEVLPRTLTRGEEIPAATGDTIFTLNAVATGNEPIDIDISLLESLGTVKYTVEDPYENRQVEYEGVLVETVLDQFGGSNTTGITLTAIDDYQQTIPIDHVEEWPVLLALKSDGEYAPRSHRGPAMIVYPYDSYPELDPSTYDPFWIWQIANITVK</sequence>
<dbReference type="Pfam" id="PF00174">
    <property type="entry name" value="Oxidored_molyb"/>
    <property type="match status" value="1"/>
</dbReference>
<keyword evidence="4" id="KW-1185">Reference proteome</keyword>
<evidence type="ECO:0000313" key="3">
    <source>
        <dbReference type="EMBL" id="WFG38088.1"/>
    </source>
</evidence>
<dbReference type="EMBL" id="CP046147">
    <property type="protein sequence ID" value="WFG38088.1"/>
    <property type="molecule type" value="Genomic_DNA"/>
</dbReference>
<proteinExistence type="predicted"/>
<gene>
    <name evidence="2" type="ORF">GKO46_06155</name>
    <name evidence="3" type="ORF">GKO48_00150</name>
</gene>
<dbReference type="Proteomes" id="UP001321249">
    <property type="component" value="Unassembled WGS sequence"/>
</dbReference>
<dbReference type="RefSeq" id="WP_342824266.1">
    <property type="nucleotide sequence ID" value="NZ_CP046146.1"/>
</dbReference>
<dbReference type="AlphaFoldDB" id="A0AAJ5ZHC0"/>
<reference evidence="4" key="3">
    <citation type="submission" date="2023-06" db="EMBL/GenBank/DDBJ databases">
        <title>Pangenomics reveal diversification of enzyme families and niche specialization in globally abundant SAR202 bacteria.</title>
        <authorList>
            <person name="Saw J.H.W."/>
        </authorList>
    </citation>
    <scope>NUCLEOTIDE SEQUENCE [LARGE SCALE GENOMIC DNA]</scope>
    <source>
        <strain evidence="4">JH1073</strain>
    </source>
</reference>
<evidence type="ECO:0000259" key="1">
    <source>
        <dbReference type="Pfam" id="PF00174"/>
    </source>
</evidence>
<dbReference type="EMBL" id="WMBE01000002">
    <property type="protein sequence ID" value="MDG0866659.1"/>
    <property type="molecule type" value="Genomic_DNA"/>
</dbReference>
<evidence type="ECO:0000313" key="4">
    <source>
        <dbReference type="Proteomes" id="UP001219901"/>
    </source>
</evidence>
<evidence type="ECO:0000313" key="5">
    <source>
        <dbReference type="Proteomes" id="UP001321249"/>
    </source>
</evidence>
<evidence type="ECO:0000313" key="2">
    <source>
        <dbReference type="EMBL" id="MDG0866659.1"/>
    </source>
</evidence>
<reference evidence="3" key="2">
    <citation type="journal article" date="2023" name="Nat. Commun.">
        <title>Cultivation of marine bacteria of the SAR202 clade.</title>
        <authorList>
            <person name="Lim Y."/>
            <person name="Seo J.H."/>
            <person name="Giovannoni S.J."/>
            <person name="Kang I."/>
            <person name="Cho J.C."/>
        </authorList>
    </citation>
    <scope>NUCLEOTIDE SEQUENCE</scope>
    <source>
        <strain evidence="3">JH1073</strain>
    </source>
</reference>
<dbReference type="InterPro" id="IPR036374">
    <property type="entry name" value="OxRdtase_Mopterin-bd_sf"/>
</dbReference>
<accession>A0AAJ5ZHC0</accession>
<dbReference type="InterPro" id="IPR000572">
    <property type="entry name" value="OxRdtase_Mopterin-bd_dom"/>
</dbReference>
<reference evidence="4 5" key="1">
    <citation type="submission" date="2019-11" db="EMBL/GenBank/DDBJ databases">
        <authorList>
            <person name="Cho J.-C."/>
        </authorList>
    </citation>
    <scope>NUCLEOTIDE SEQUENCE [LARGE SCALE GENOMIC DNA]</scope>
    <source>
        <strain evidence="3 4">JH1073</strain>
        <strain evidence="2 5">JH702</strain>
    </source>
</reference>
<protein>
    <recommendedName>
        <fullName evidence="1">Oxidoreductase molybdopterin-binding domain-containing protein</fullName>
    </recommendedName>
</protein>
<feature type="domain" description="Oxidoreductase molybdopterin-binding" evidence="1">
    <location>
        <begin position="97"/>
        <end position="166"/>
    </location>
</feature>
<organism evidence="3 4">
    <name type="scientific">Candidatus Lucifugimonas marina</name>
    <dbReference type="NCBI Taxonomy" id="3038979"/>
    <lineage>
        <taxon>Bacteria</taxon>
        <taxon>Bacillati</taxon>
        <taxon>Chloroflexota</taxon>
        <taxon>Dehalococcoidia</taxon>
        <taxon>SAR202 cluster</taxon>
        <taxon>Candidatus Lucifugimonadales</taxon>
        <taxon>Candidatus Lucifugimonadaceae</taxon>
        <taxon>Candidatus Lucifugimonas</taxon>
    </lineage>
</organism>